<reference evidence="1 2" key="2">
    <citation type="journal article" date="2022" name="Mol. Ecol. Resour.">
        <title>The genomes of chicory, endive, great burdock and yacon provide insights into Asteraceae paleo-polyploidization history and plant inulin production.</title>
        <authorList>
            <person name="Fan W."/>
            <person name="Wang S."/>
            <person name="Wang H."/>
            <person name="Wang A."/>
            <person name="Jiang F."/>
            <person name="Liu H."/>
            <person name="Zhao H."/>
            <person name="Xu D."/>
            <person name="Zhang Y."/>
        </authorList>
    </citation>
    <scope>NUCLEOTIDE SEQUENCE [LARGE SCALE GENOMIC DNA]</scope>
    <source>
        <strain evidence="2">cv. Punajuju</strain>
        <tissue evidence="1">Leaves</tissue>
    </source>
</reference>
<name>A0ACB9AHC3_CICIN</name>
<evidence type="ECO:0000313" key="1">
    <source>
        <dbReference type="EMBL" id="KAI3709619.1"/>
    </source>
</evidence>
<keyword evidence="2" id="KW-1185">Reference proteome</keyword>
<comment type="caution">
    <text evidence="1">The sequence shown here is derived from an EMBL/GenBank/DDBJ whole genome shotgun (WGS) entry which is preliminary data.</text>
</comment>
<evidence type="ECO:0000313" key="2">
    <source>
        <dbReference type="Proteomes" id="UP001055811"/>
    </source>
</evidence>
<organism evidence="1 2">
    <name type="scientific">Cichorium intybus</name>
    <name type="common">Chicory</name>
    <dbReference type="NCBI Taxonomy" id="13427"/>
    <lineage>
        <taxon>Eukaryota</taxon>
        <taxon>Viridiplantae</taxon>
        <taxon>Streptophyta</taxon>
        <taxon>Embryophyta</taxon>
        <taxon>Tracheophyta</taxon>
        <taxon>Spermatophyta</taxon>
        <taxon>Magnoliopsida</taxon>
        <taxon>eudicotyledons</taxon>
        <taxon>Gunneridae</taxon>
        <taxon>Pentapetalae</taxon>
        <taxon>asterids</taxon>
        <taxon>campanulids</taxon>
        <taxon>Asterales</taxon>
        <taxon>Asteraceae</taxon>
        <taxon>Cichorioideae</taxon>
        <taxon>Cichorieae</taxon>
        <taxon>Cichoriinae</taxon>
        <taxon>Cichorium</taxon>
    </lineage>
</organism>
<reference evidence="2" key="1">
    <citation type="journal article" date="2022" name="Mol. Ecol. Resour.">
        <title>The genomes of chicory, endive, great burdock and yacon provide insights into Asteraceae palaeo-polyploidization history and plant inulin production.</title>
        <authorList>
            <person name="Fan W."/>
            <person name="Wang S."/>
            <person name="Wang H."/>
            <person name="Wang A."/>
            <person name="Jiang F."/>
            <person name="Liu H."/>
            <person name="Zhao H."/>
            <person name="Xu D."/>
            <person name="Zhang Y."/>
        </authorList>
    </citation>
    <scope>NUCLEOTIDE SEQUENCE [LARGE SCALE GENOMIC DNA]</scope>
    <source>
        <strain evidence="2">cv. Punajuju</strain>
    </source>
</reference>
<protein>
    <submittedName>
        <fullName evidence="1">Uncharacterized protein</fullName>
    </submittedName>
</protein>
<gene>
    <name evidence="1" type="ORF">L2E82_39385</name>
</gene>
<proteinExistence type="predicted"/>
<dbReference type="EMBL" id="CM042015">
    <property type="protein sequence ID" value="KAI3709619.1"/>
    <property type="molecule type" value="Genomic_DNA"/>
</dbReference>
<sequence>MNGKTLKKLALKSFGSQKSVMVVSSFSYLCIYDVHGVFYLMLKRCPSVAIRQSFVPDTESVSSADDLENKDRIEDDRLNVAFLPKFFDVADVEDSPNGAKTKETQPCFNENKNFDGPRRARIELSLCGNLLRPGMGISTAAETFNTHCIPS</sequence>
<accession>A0ACB9AHC3</accession>
<dbReference type="Proteomes" id="UP001055811">
    <property type="component" value="Linkage Group LG07"/>
</dbReference>